<evidence type="ECO:0000313" key="13">
    <source>
        <dbReference type="EMBL" id="QID78250.1"/>
    </source>
</evidence>
<evidence type="ECO:0000256" key="12">
    <source>
        <dbReference type="RuleBase" id="RU363010"/>
    </source>
</evidence>
<dbReference type="InterPro" id="IPR031463">
    <property type="entry name" value="Mic12"/>
</dbReference>
<keyword evidence="5" id="KW-0812">Transmembrane</keyword>
<name>A0A6C1DNR5_SACPS</name>
<evidence type="ECO:0000256" key="4">
    <source>
        <dbReference type="ARBA" id="ARBA00018170"/>
    </source>
</evidence>
<dbReference type="OrthoDB" id="4037694at2759"/>
<proteinExistence type="inferred from homology"/>
<dbReference type="EMBL" id="CP048984">
    <property type="protein sequence ID" value="QID78250.1"/>
    <property type="molecule type" value="Genomic_DNA"/>
</dbReference>
<gene>
    <name evidence="13" type="primary">AIM5_1</name>
    <name evidence="13" type="ORF">GRS66_000455</name>
</gene>
<dbReference type="AlphaFoldDB" id="A0A6C1DNR5"/>
<evidence type="ECO:0000256" key="11">
    <source>
        <dbReference type="ARBA" id="ARBA00032985"/>
    </source>
</evidence>
<evidence type="ECO:0000256" key="8">
    <source>
        <dbReference type="ARBA" id="ARBA00023128"/>
    </source>
</evidence>
<keyword evidence="8 12" id="KW-0496">Mitochondrion</keyword>
<comment type="similarity">
    <text evidence="3 12">Belongs to the MICOS complex subunit Mic12 family.</text>
</comment>
<dbReference type="Pfam" id="PF17050">
    <property type="entry name" value="AIM5"/>
    <property type="match status" value="1"/>
</dbReference>
<evidence type="ECO:0000256" key="5">
    <source>
        <dbReference type="ARBA" id="ARBA00022692"/>
    </source>
</evidence>
<dbReference type="GO" id="GO:0042407">
    <property type="term" value="P:cristae formation"/>
    <property type="evidence" value="ECO:0007669"/>
    <property type="project" value="InterPro"/>
</dbReference>
<reference evidence="13 14" key="1">
    <citation type="journal article" date="2019" name="BMC Genomics">
        <title>Chromosome level assembly and comparative genome analysis confirm lager-brewing yeasts originated from a single hybridization.</title>
        <authorList>
            <person name="Salazar A.N."/>
            <person name="Gorter de Vries A.R."/>
            <person name="van den Broek M."/>
            <person name="Brouwers N."/>
            <person name="de la Torre Cortes P."/>
            <person name="Kuijpers N.G.A."/>
            <person name="Daran J.G."/>
            <person name="Abeel T."/>
        </authorList>
    </citation>
    <scope>NUCLEOTIDE SEQUENCE [LARGE SCALE GENOMIC DNA]</scope>
    <source>
        <strain evidence="13 14">CBS 1483</strain>
    </source>
</reference>
<comment type="subunit">
    <text evidence="12">Component of the mitochondrial contact site and cristae organizing system (MICOS) complex.</text>
</comment>
<evidence type="ECO:0000256" key="1">
    <source>
        <dbReference type="ARBA" id="ARBA00002689"/>
    </source>
</evidence>
<accession>A0A6C1DNR5</accession>
<sequence length="106" mass="12388">MSKLGPLARSVKWTLSVGVIGSVFYLYRYSNNGYFYDHDATWLKQDHQVQDLVDRKEVVPGETRNRKLVVTDDGTAWSRTMGESIKDIWNEQIRNSVDWIYSWGKN</sequence>
<dbReference type="SMR" id="A0A6C1DNR5"/>
<comment type="subcellular location">
    <subcellularLocation>
        <location evidence="2 12">Mitochondrion inner membrane</location>
        <topology evidence="2 12">Single-pass membrane protein</topology>
    </subcellularLocation>
</comment>
<evidence type="ECO:0000256" key="9">
    <source>
        <dbReference type="ARBA" id="ARBA00023136"/>
    </source>
</evidence>
<organism evidence="13 14">
    <name type="scientific">Saccharomyces pastorianus</name>
    <name type="common">Lager yeast</name>
    <name type="synonym">Saccharomyces cerevisiae x Saccharomyces eubayanus</name>
    <dbReference type="NCBI Taxonomy" id="27292"/>
    <lineage>
        <taxon>Eukaryota</taxon>
        <taxon>Fungi</taxon>
        <taxon>Dikarya</taxon>
        <taxon>Ascomycota</taxon>
        <taxon>Saccharomycotina</taxon>
        <taxon>Saccharomycetes</taxon>
        <taxon>Saccharomycetales</taxon>
        <taxon>Saccharomycetaceae</taxon>
        <taxon>Saccharomyces</taxon>
    </lineage>
</organism>
<keyword evidence="14" id="KW-1185">Reference proteome</keyword>
<dbReference type="Proteomes" id="UP000501346">
    <property type="component" value="Chromosome ScII"/>
</dbReference>
<dbReference type="GO" id="GO:0061617">
    <property type="term" value="C:MICOS complex"/>
    <property type="evidence" value="ECO:0007669"/>
    <property type="project" value="UniProtKB-UniRule"/>
</dbReference>
<dbReference type="GO" id="GO:0044284">
    <property type="term" value="C:mitochondrial crista junction"/>
    <property type="evidence" value="ECO:0007669"/>
    <property type="project" value="InterPro"/>
</dbReference>
<evidence type="ECO:0000256" key="2">
    <source>
        <dbReference type="ARBA" id="ARBA00004434"/>
    </source>
</evidence>
<evidence type="ECO:0000256" key="3">
    <source>
        <dbReference type="ARBA" id="ARBA00009188"/>
    </source>
</evidence>
<comment type="function">
    <text evidence="1 12">Component of the MICOS complex, a large protein complex of the mitochondrial inner membrane that plays crucial roles in the maintenance of crista junctions, inner membrane architecture, and formation of contact sites to the outer membrane.</text>
</comment>
<evidence type="ECO:0000256" key="10">
    <source>
        <dbReference type="ARBA" id="ARBA00032159"/>
    </source>
</evidence>
<keyword evidence="6 12" id="KW-0999">Mitochondrion inner membrane</keyword>
<protein>
    <recommendedName>
        <fullName evidence="4 12">MICOS complex subunit MIC12</fullName>
    </recommendedName>
    <alternativeName>
        <fullName evidence="11 12">Altered inheritance of mitochondria protein 5, mitochondrial</fullName>
    </alternativeName>
    <alternativeName>
        <fullName evidence="10 12">Found in mitochondrial proteome protein 51</fullName>
    </alternativeName>
</protein>
<keyword evidence="7" id="KW-1133">Transmembrane helix</keyword>
<keyword evidence="9" id="KW-0472">Membrane</keyword>
<evidence type="ECO:0000256" key="6">
    <source>
        <dbReference type="ARBA" id="ARBA00022792"/>
    </source>
</evidence>
<evidence type="ECO:0000256" key="7">
    <source>
        <dbReference type="ARBA" id="ARBA00022989"/>
    </source>
</evidence>
<evidence type="ECO:0000313" key="14">
    <source>
        <dbReference type="Proteomes" id="UP000501346"/>
    </source>
</evidence>